<evidence type="ECO:0000256" key="3">
    <source>
        <dbReference type="ARBA" id="ARBA00022475"/>
    </source>
</evidence>
<dbReference type="Gene3D" id="3.40.50.300">
    <property type="entry name" value="P-loop containing nucleotide triphosphate hydrolases"/>
    <property type="match status" value="1"/>
</dbReference>
<dbReference type="InterPro" id="IPR051539">
    <property type="entry name" value="T4SS-coupling_protein"/>
</dbReference>
<evidence type="ECO:0000313" key="9">
    <source>
        <dbReference type="EMBL" id="GAA4682310.1"/>
    </source>
</evidence>
<dbReference type="Pfam" id="PF02534">
    <property type="entry name" value="T4SS-DNA_transf"/>
    <property type="match status" value="1"/>
</dbReference>
<comment type="subcellular location">
    <subcellularLocation>
        <location evidence="1">Cell membrane</location>
        <topology evidence="1">Multi-pass membrane protein</topology>
    </subcellularLocation>
</comment>
<dbReference type="PANTHER" id="PTHR37937">
    <property type="entry name" value="CONJUGATIVE TRANSFER: DNA TRANSPORT"/>
    <property type="match status" value="1"/>
</dbReference>
<keyword evidence="6 7" id="KW-0472">Membrane</keyword>
<dbReference type="InterPro" id="IPR003688">
    <property type="entry name" value="TraG/VirD4"/>
</dbReference>
<evidence type="ECO:0000256" key="5">
    <source>
        <dbReference type="ARBA" id="ARBA00022989"/>
    </source>
</evidence>
<organism evidence="9 10">
    <name type="scientific">Frondihabitans cladoniiphilus</name>
    <dbReference type="NCBI Taxonomy" id="715785"/>
    <lineage>
        <taxon>Bacteria</taxon>
        <taxon>Bacillati</taxon>
        <taxon>Actinomycetota</taxon>
        <taxon>Actinomycetes</taxon>
        <taxon>Micrococcales</taxon>
        <taxon>Microbacteriaceae</taxon>
        <taxon>Frondihabitans</taxon>
    </lineage>
</organism>
<feature type="transmembrane region" description="Helical" evidence="7">
    <location>
        <begin position="260"/>
        <end position="282"/>
    </location>
</feature>
<evidence type="ECO:0000256" key="7">
    <source>
        <dbReference type="SAM" id="Phobius"/>
    </source>
</evidence>
<protein>
    <submittedName>
        <fullName evidence="9">Type IV secretory system conjugative DNA transfer family protein</fullName>
    </submittedName>
</protein>
<feature type="domain" description="TraD/TraG TraM recognition site" evidence="8">
    <location>
        <begin position="406"/>
        <end position="524"/>
    </location>
</feature>
<dbReference type="RefSeq" id="WP_345376697.1">
    <property type="nucleotide sequence ID" value="NZ_BAABLM010000007.1"/>
</dbReference>
<dbReference type="Proteomes" id="UP001501295">
    <property type="component" value="Unassembled WGS sequence"/>
</dbReference>
<dbReference type="InterPro" id="IPR027417">
    <property type="entry name" value="P-loop_NTPase"/>
</dbReference>
<evidence type="ECO:0000256" key="4">
    <source>
        <dbReference type="ARBA" id="ARBA00022692"/>
    </source>
</evidence>
<dbReference type="Pfam" id="PF12696">
    <property type="entry name" value="TraG-D_C"/>
    <property type="match status" value="1"/>
</dbReference>
<dbReference type="CDD" id="cd01127">
    <property type="entry name" value="TrwB_TraG_TraD_VirD4"/>
    <property type="match status" value="1"/>
</dbReference>
<dbReference type="PANTHER" id="PTHR37937:SF1">
    <property type="entry name" value="CONJUGATIVE TRANSFER: DNA TRANSPORT"/>
    <property type="match status" value="1"/>
</dbReference>
<proteinExistence type="inferred from homology"/>
<evidence type="ECO:0000259" key="8">
    <source>
        <dbReference type="Pfam" id="PF12696"/>
    </source>
</evidence>
<name>A0ABP8W7D7_9MICO</name>
<evidence type="ECO:0000256" key="1">
    <source>
        <dbReference type="ARBA" id="ARBA00004651"/>
    </source>
</evidence>
<dbReference type="SUPFAM" id="SSF52540">
    <property type="entry name" value="P-loop containing nucleoside triphosphate hydrolases"/>
    <property type="match status" value="1"/>
</dbReference>
<keyword evidence="4 7" id="KW-0812">Transmembrane</keyword>
<comment type="caution">
    <text evidence="9">The sequence shown here is derived from an EMBL/GenBank/DDBJ whole genome shotgun (WGS) entry which is preliminary data.</text>
</comment>
<comment type="similarity">
    <text evidence="2">Belongs to the VirD4/TraG family.</text>
</comment>
<keyword evidence="5 7" id="KW-1133">Transmembrane helix</keyword>
<evidence type="ECO:0000313" key="10">
    <source>
        <dbReference type="Proteomes" id="UP001501295"/>
    </source>
</evidence>
<gene>
    <name evidence="9" type="ORF">GCM10025780_29640</name>
</gene>
<reference evidence="10" key="1">
    <citation type="journal article" date="2019" name="Int. J. Syst. Evol. Microbiol.">
        <title>The Global Catalogue of Microorganisms (GCM) 10K type strain sequencing project: providing services to taxonomists for standard genome sequencing and annotation.</title>
        <authorList>
            <consortium name="The Broad Institute Genomics Platform"/>
            <consortium name="The Broad Institute Genome Sequencing Center for Infectious Disease"/>
            <person name="Wu L."/>
            <person name="Ma J."/>
        </authorList>
    </citation>
    <scope>NUCLEOTIDE SEQUENCE [LARGE SCALE GENOMIC DNA]</scope>
    <source>
        <strain evidence="10">JCM 18956</strain>
    </source>
</reference>
<dbReference type="EMBL" id="BAABLM010000007">
    <property type="protein sequence ID" value="GAA4682310.1"/>
    <property type="molecule type" value="Genomic_DNA"/>
</dbReference>
<keyword evidence="10" id="KW-1185">Reference proteome</keyword>
<sequence length="566" mass="61443">MNSARTNVLVGFLFALLLGAVYLAIHAGAVFSHSTGDYPWNPVQLLGDMLLRGTPLPKSAPAFMIVFLIIAVALFTVLLSWQARRAANKRGNVALAHMATKAQTKILRAKQRTAETARLHPNAVMSCGQSIGRTIGSRTQWVYQGWRETGVYVFGTGRGKTSAFVIRHCLEAPGACIMTSNKVDGVREVIAGRKDRGTVYLFDPNRIYRDELTPDFVYNPLSDIETLEDAAELAMIFEASTRGEADKGGDAQFDTDGRDLLSAFLLAAAVKNLGLAIVYRWLAGNYGKDAQVILDEHGLEGVALTVAGVLNAAEKTKQSTFSTARRMASALKNDRLVAWTDTSVNEKEPGVRPFDAAKFVQGKDTLVLLSKDGAGSGGAILTALVRAIGKKAERAAQRNGGRLTVPLVMELDECANIVRWPELPSLYSFYGSMGIILNAYFQSKAQGVEAFGRSGWQALWDAAANRVYGGGVADPDFLGDLTQLIGKYDETTYGTSTGRDGQMSSSTSTRQVNTLDVDKLANLPEWRVVMFNSKCRPVMLTSQPWFRDRVLIAQVKNGPMTAGARP</sequence>
<feature type="transmembrane region" description="Helical" evidence="7">
    <location>
        <begin position="60"/>
        <end position="81"/>
    </location>
</feature>
<dbReference type="InterPro" id="IPR032689">
    <property type="entry name" value="TraG-D_C"/>
</dbReference>
<accession>A0ABP8W7D7</accession>
<evidence type="ECO:0000256" key="6">
    <source>
        <dbReference type="ARBA" id="ARBA00023136"/>
    </source>
</evidence>
<keyword evidence="3" id="KW-1003">Cell membrane</keyword>
<evidence type="ECO:0000256" key="2">
    <source>
        <dbReference type="ARBA" id="ARBA00008806"/>
    </source>
</evidence>